<feature type="domain" description="DUF1868" evidence="1">
    <location>
        <begin position="8"/>
        <end position="117"/>
    </location>
</feature>
<name>A0A139QR34_STROR</name>
<dbReference type="EMBL" id="LQZB01000092">
    <property type="protein sequence ID" value="KXU04975.1"/>
    <property type="molecule type" value="Genomic_DNA"/>
</dbReference>
<evidence type="ECO:0000313" key="3">
    <source>
        <dbReference type="Proteomes" id="UP000070353"/>
    </source>
</evidence>
<evidence type="ECO:0000313" key="2">
    <source>
        <dbReference type="EMBL" id="KXU04975.1"/>
    </source>
</evidence>
<dbReference type="Pfam" id="PF08975">
    <property type="entry name" value="2H-phosphodiest"/>
    <property type="match status" value="1"/>
</dbReference>
<dbReference type="Gene3D" id="3.90.1140.10">
    <property type="entry name" value="Cyclic phosphodiesterase"/>
    <property type="match status" value="1"/>
</dbReference>
<reference evidence="2 3" key="1">
    <citation type="submission" date="2016-01" db="EMBL/GenBank/DDBJ databases">
        <title>Highly variable Streptococcus oralis are common among viridans streptococci isolated from primates.</title>
        <authorList>
            <person name="Denapaite D."/>
            <person name="Rieger M."/>
            <person name="Koendgen S."/>
            <person name="Brueckner R."/>
            <person name="Ochigava I."/>
            <person name="Kappeler P."/>
            <person name="Maetz-Rensing K."/>
            <person name="Leendertz F."/>
            <person name="Hakenbeck R."/>
        </authorList>
    </citation>
    <scope>NUCLEOTIDE SEQUENCE [LARGE SCALE GENOMIC DNA]</scope>
    <source>
        <strain evidence="2 3">DD24</strain>
    </source>
</reference>
<proteinExistence type="predicted"/>
<gene>
    <name evidence="2" type="ORF">SORDD24_00976</name>
</gene>
<accession>A0A139QR34</accession>
<sequence length="134" mass="15865">MKDLTKIKFKENGDFNHFPGNTVVSNLYENEKLMEVVELIQTEFRDLPFINKFTLTPPDSIHMTVMELLCHDNREKDFWSKDLALDIPLEEANRYFYEQLTDFPLVDEKIVMRPVEMGRIKSSWNLPIPSLVRD</sequence>
<organism evidence="2 3">
    <name type="scientific">Streptococcus oralis</name>
    <dbReference type="NCBI Taxonomy" id="1303"/>
    <lineage>
        <taxon>Bacteria</taxon>
        <taxon>Bacillati</taxon>
        <taxon>Bacillota</taxon>
        <taxon>Bacilli</taxon>
        <taxon>Lactobacillales</taxon>
        <taxon>Streptococcaceae</taxon>
        <taxon>Streptococcus</taxon>
    </lineage>
</organism>
<dbReference type="PATRIC" id="fig|1303.84.peg.1059"/>
<protein>
    <recommendedName>
        <fullName evidence="1">DUF1868 domain-containing protein</fullName>
    </recommendedName>
</protein>
<dbReference type="InterPro" id="IPR015069">
    <property type="entry name" value="2H-PEstase_DUF1868"/>
</dbReference>
<dbReference type="AlphaFoldDB" id="A0A139QR34"/>
<dbReference type="InterPro" id="IPR009097">
    <property type="entry name" value="Cyclic_Pdiesterase"/>
</dbReference>
<dbReference type="SUPFAM" id="SSF55144">
    <property type="entry name" value="LigT-like"/>
    <property type="match status" value="1"/>
</dbReference>
<evidence type="ECO:0000259" key="1">
    <source>
        <dbReference type="Pfam" id="PF08975"/>
    </source>
</evidence>
<comment type="caution">
    <text evidence="2">The sequence shown here is derived from an EMBL/GenBank/DDBJ whole genome shotgun (WGS) entry which is preliminary data.</text>
</comment>
<dbReference type="Proteomes" id="UP000070353">
    <property type="component" value="Unassembled WGS sequence"/>
</dbReference>